<dbReference type="Pfam" id="PF08393">
    <property type="entry name" value="DHC_N2"/>
    <property type="match status" value="1"/>
</dbReference>
<protein>
    <submittedName>
        <fullName evidence="3">Dynein heavy chain linker domain-containing protein</fullName>
    </submittedName>
</protein>
<dbReference type="InterPro" id="IPR042222">
    <property type="entry name" value="Dynein_2_N"/>
</dbReference>
<dbReference type="InterPro" id="IPR026983">
    <property type="entry name" value="DHC"/>
</dbReference>
<dbReference type="PANTHER" id="PTHR45703:SF36">
    <property type="entry name" value="DYNEIN HEAVY CHAIN, CYTOPLASMIC"/>
    <property type="match status" value="1"/>
</dbReference>
<accession>A0A914X973</accession>
<dbReference type="GO" id="GO:0030286">
    <property type="term" value="C:dynein complex"/>
    <property type="evidence" value="ECO:0007669"/>
    <property type="project" value="InterPro"/>
</dbReference>
<evidence type="ECO:0000313" key="3">
    <source>
        <dbReference type="WBParaSite" id="PSAMB.scaffold6947size8548.g29349.t1"/>
    </source>
</evidence>
<dbReference type="Gene3D" id="1.20.140.100">
    <property type="entry name" value="Dynein heavy chain, N-terminal domain 2"/>
    <property type="match status" value="1"/>
</dbReference>
<dbReference type="GO" id="GO:0007018">
    <property type="term" value="P:microtubule-based movement"/>
    <property type="evidence" value="ECO:0007669"/>
    <property type="project" value="InterPro"/>
</dbReference>
<feature type="domain" description="Dynein heavy chain linker" evidence="1">
    <location>
        <begin position="614"/>
        <end position="982"/>
    </location>
</feature>
<organism evidence="2 3">
    <name type="scientific">Plectus sambesii</name>
    <dbReference type="NCBI Taxonomy" id="2011161"/>
    <lineage>
        <taxon>Eukaryota</taxon>
        <taxon>Metazoa</taxon>
        <taxon>Ecdysozoa</taxon>
        <taxon>Nematoda</taxon>
        <taxon>Chromadorea</taxon>
        <taxon>Plectida</taxon>
        <taxon>Plectina</taxon>
        <taxon>Plectoidea</taxon>
        <taxon>Plectidae</taxon>
        <taxon>Plectus</taxon>
    </lineage>
</organism>
<dbReference type="PANTHER" id="PTHR45703">
    <property type="entry name" value="DYNEIN HEAVY CHAIN"/>
    <property type="match status" value="1"/>
</dbReference>
<sequence>MWQSDAKRAKSNEQNDSFLPPIYDYSANRPRSQEFRCSFTNKVFVFHPLPSIDPNAPWRQKELLPDKEVLERSALVRSQFWVWYDSETNCRREIATILRRNNYDDAVLWFWAEKRFPYDDERKPINKNPIIQAVVQECLELLARADRLGFINFYKDTFMINQRRWKNKIEGIMTTPLIRPSTALKVSNSVQVEIRRFIDDRKGLFFDNSWLPEDGSTVTTEQVRFKTIAALRSFSENIEKRLLPLLPTAKSKVRSVNIGLVHELTKAAYSTVLEYLRTLHNSKSIIGIKCTPKETSLFLPSEKAFEDLVAPIVEVCKHAMVKVSPEEHASWIGNCRRLIDSLLDLNSLSARPPLPAFASLIANEKVAEGASERAMVTEILSARQHQLLLQRSKKTLVVGLFCIDMTNVWEEMKIRAAALIADYAFRLKLAYDKDVGALMEEFRSYDRMVSFRSLDTPAMLASKAEIDLLRSQTIPRAVERLLIMYERLYALTDVITFDKSDHERLLAVAALRKKLPRLLSEYQLYFDRRLNAYTAYIKQRQSEVAKQAADAVERLKILLSFANPAETADYVAKLLELRPLLLTVGADVDELNSYEAVVGLPRTELPKISQFALTVESMMRLFTATVDFHNHSDDFFARKRTEADVSGSEAFIIHYLAELAELETELGTNRAARHFILQARNEVDRFRRNFSVARVMSCPRFRERHWTRMSEIVGFDLSGYVQATVSQICELDLDSFVSKLIPIAASAEKEASVEDQVNSIAAAWQEIFFTMDVSTFWDIALPTNLDSLMATLANDLSTLRVSRNVGDANGHPAVIDKLIKWLGDLTSLNERLRSWSTSLRLWQRLADIVTNAKGALATEFSEFRSVAKYWRRFAELIDDNQSVIAMLTWTHADCWLRIINEHLNKIVQGLTDHWLMMKKTSARLTFLSDFDLLRLMSGIPLEESLETLRQHCFRHLAKFIVVDDAIASIENVPGEKMTFEEPLSLLSLVQCRPLDFVIAFENAIDEHFCQEYAAVIADRAKKTGKMYLMGSPLIQLMDRLVMQGSTKSVSQFRYVWQNRTFVLISRGGRRQTKLKLDFVASKAADFVSSEFANRWSKGKCPLLIGDSETNRHFAANISQLMFTSIHFLNCHWRLKTTTIESI</sequence>
<dbReference type="Proteomes" id="UP000887566">
    <property type="component" value="Unplaced"/>
</dbReference>
<dbReference type="GO" id="GO:0045505">
    <property type="term" value="F:dynein intermediate chain binding"/>
    <property type="evidence" value="ECO:0007669"/>
    <property type="project" value="InterPro"/>
</dbReference>
<dbReference type="WBParaSite" id="PSAMB.scaffold6947size8548.g29349.t1">
    <property type="protein sequence ID" value="PSAMB.scaffold6947size8548.g29349.t1"/>
    <property type="gene ID" value="PSAMB.scaffold6947size8548.g29349"/>
</dbReference>
<dbReference type="InterPro" id="IPR013602">
    <property type="entry name" value="Dynein_heavy_linker"/>
</dbReference>
<dbReference type="AlphaFoldDB" id="A0A914X973"/>
<keyword evidence="2" id="KW-1185">Reference proteome</keyword>
<dbReference type="GO" id="GO:0051959">
    <property type="term" value="F:dynein light intermediate chain binding"/>
    <property type="evidence" value="ECO:0007669"/>
    <property type="project" value="InterPro"/>
</dbReference>
<name>A0A914X973_9BILA</name>
<dbReference type="Gene3D" id="1.10.287.2620">
    <property type="match status" value="1"/>
</dbReference>
<evidence type="ECO:0000259" key="1">
    <source>
        <dbReference type="Pfam" id="PF08393"/>
    </source>
</evidence>
<proteinExistence type="predicted"/>
<evidence type="ECO:0000313" key="2">
    <source>
        <dbReference type="Proteomes" id="UP000887566"/>
    </source>
</evidence>
<reference evidence="3" key="1">
    <citation type="submission" date="2022-11" db="UniProtKB">
        <authorList>
            <consortium name="WormBaseParasite"/>
        </authorList>
    </citation>
    <scope>IDENTIFICATION</scope>
</reference>